<protein>
    <recommendedName>
        <fullName evidence="2">PiggyBac transposable element-derived protein domain-containing protein</fullName>
    </recommendedName>
</protein>
<keyword evidence="4" id="KW-1185">Reference proteome</keyword>
<feature type="compositionally biased region" description="Basic and acidic residues" evidence="1">
    <location>
        <begin position="35"/>
        <end position="52"/>
    </location>
</feature>
<reference evidence="3" key="1">
    <citation type="journal article" date="2023" name="Insect Mol. Biol.">
        <title>Genome sequencing provides insights into the evolution of gene families encoding plant cell wall-degrading enzymes in longhorned beetles.</title>
        <authorList>
            <person name="Shin N.R."/>
            <person name="Okamura Y."/>
            <person name="Kirsch R."/>
            <person name="Pauchet Y."/>
        </authorList>
    </citation>
    <scope>NUCLEOTIDE SEQUENCE</scope>
    <source>
        <strain evidence="3">RBIC_L_NR</strain>
    </source>
</reference>
<dbReference type="EMBL" id="JANEYF010001086">
    <property type="protein sequence ID" value="KAJ8966080.1"/>
    <property type="molecule type" value="Genomic_DNA"/>
</dbReference>
<feature type="region of interest" description="Disordered" evidence="1">
    <location>
        <begin position="1"/>
        <end position="53"/>
    </location>
</feature>
<evidence type="ECO:0000259" key="2">
    <source>
        <dbReference type="Pfam" id="PF13843"/>
    </source>
</evidence>
<evidence type="ECO:0000313" key="4">
    <source>
        <dbReference type="Proteomes" id="UP001162156"/>
    </source>
</evidence>
<comment type="caution">
    <text evidence="3">The sequence shown here is derived from an EMBL/GenBank/DDBJ whole genome shotgun (WGS) entry which is preliminary data.</text>
</comment>
<name>A0AAV8ZL76_9CUCU</name>
<dbReference type="InterPro" id="IPR029526">
    <property type="entry name" value="PGBD"/>
</dbReference>
<accession>A0AAV8ZL76</accession>
<sequence>MDEIISESDDSEQDYCYLSDHNSNSEESGNDSDQENDRQQLRNRRDSEHNSEVEDEITLDQFINYVGKDRTTQCDNILDLIVKQTNTYIDQIRQKFSRERDAVSTHKREIKALFGLLYYAGVFKSARLNTRDLWAQDGTVKQLIAPFDKSARNVTMDNWFVSIPLVKDLLENHKITCIGTIRKNMREVPQEFLTTKRVLCSTLFGFTNNITLLSYIPKEKNKIVLLVSSMHHDADIDETSENKKPEIICYYNSTKGGVDTVDELCGTYSVSRKSFDDL</sequence>
<proteinExistence type="predicted"/>
<dbReference type="AlphaFoldDB" id="A0AAV8ZL76"/>
<organism evidence="3 4">
    <name type="scientific">Rhamnusium bicolor</name>
    <dbReference type="NCBI Taxonomy" id="1586634"/>
    <lineage>
        <taxon>Eukaryota</taxon>
        <taxon>Metazoa</taxon>
        <taxon>Ecdysozoa</taxon>
        <taxon>Arthropoda</taxon>
        <taxon>Hexapoda</taxon>
        <taxon>Insecta</taxon>
        <taxon>Pterygota</taxon>
        <taxon>Neoptera</taxon>
        <taxon>Endopterygota</taxon>
        <taxon>Coleoptera</taxon>
        <taxon>Polyphaga</taxon>
        <taxon>Cucujiformia</taxon>
        <taxon>Chrysomeloidea</taxon>
        <taxon>Cerambycidae</taxon>
        <taxon>Lepturinae</taxon>
        <taxon>Rhagiini</taxon>
        <taxon>Rhamnusium</taxon>
    </lineage>
</organism>
<dbReference type="PANTHER" id="PTHR46599">
    <property type="entry name" value="PIGGYBAC TRANSPOSABLE ELEMENT-DERIVED PROTEIN 4"/>
    <property type="match status" value="1"/>
</dbReference>
<dbReference type="Pfam" id="PF13843">
    <property type="entry name" value="DDE_Tnp_1_7"/>
    <property type="match status" value="1"/>
</dbReference>
<feature type="domain" description="PiggyBac transposable element-derived protein" evidence="2">
    <location>
        <begin position="131"/>
        <end position="273"/>
    </location>
</feature>
<feature type="compositionally biased region" description="Acidic residues" evidence="1">
    <location>
        <begin position="1"/>
        <end position="13"/>
    </location>
</feature>
<dbReference type="Proteomes" id="UP001162156">
    <property type="component" value="Unassembled WGS sequence"/>
</dbReference>
<evidence type="ECO:0000256" key="1">
    <source>
        <dbReference type="SAM" id="MobiDB-lite"/>
    </source>
</evidence>
<dbReference type="PANTHER" id="PTHR46599:SF6">
    <property type="entry name" value="DUAL SPECIFICITY PHOSPHATASE 26"/>
    <property type="match status" value="1"/>
</dbReference>
<evidence type="ECO:0000313" key="3">
    <source>
        <dbReference type="EMBL" id="KAJ8966080.1"/>
    </source>
</evidence>
<gene>
    <name evidence="3" type="ORF">NQ314_003749</name>
</gene>